<gene>
    <name evidence="1" type="ORF">AQUCO_01700731v1</name>
</gene>
<dbReference type="InParanoid" id="A0A2G5DPF9"/>
<name>A0A2G5DPF9_AQUCA</name>
<evidence type="ECO:0000313" key="1">
    <source>
        <dbReference type="EMBL" id="PIA45379.1"/>
    </source>
</evidence>
<keyword evidence="2" id="KW-1185">Reference proteome</keyword>
<dbReference type="EMBL" id="KZ305034">
    <property type="protein sequence ID" value="PIA45379.1"/>
    <property type="molecule type" value="Genomic_DNA"/>
</dbReference>
<sequence>MPLSYLGHHDGYLYTIGMSTTDIVIHVCDKIISTASIFCRTLFRCSVDYPKTSRLRSNNKGHNNLTVPLL</sequence>
<accession>A0A2G5DPF9</accession>
<dbReference type="AlphaFoldDB" id="A0A2G5DPF9"/>
<reference evidence="1 2" key="1">
    <citation type="submission" date="2017-09" db="EMBL/GenBank/DDBJ databases">
        <title>WGS assembly of Aquilegia coerulea Goldsmith.</title>
        <authorList>
            <person name="Hodges S."/>
            <person name="Kramer E."/>
            <person name="Nordborg M."/>
            <person name="Tomkins J."/>
            <person name="Borevitz J."/>
            <person name="Derieg N."/>
            <person name="Yan J."/>
            <person name="Mihaltcheva S."/>
            <person name="Hayes R.D."/>
            <person name="Rokhsar D."/>
        </authorList>
    </citation>
    <scope>NUCLEOTIDE SEQUENCE [LARGE SCALE GENOMIC DNA]</scope>
    <source>
        <strain evidence="2">cv. Goldsmith</strain>
    </source>
</reference>
<organism evidence="1 2">
    <name type="scientific">Aquilegia coerulea</name>
    <name type="common">Rocky mountain columbine</name>
    <dbReference type="NCBI Taxonomy" id="218851"/>
    <lineage>
        <taxon>Eukaryota</taxon>
        <taxon>Viridiplantae</taxon>
        <taxon>Streptophyta</taxon>
        <taxon>Embryophyta</taxon>
        <taxon>Tracheophyta</taxon>
        <taxon>Spermatophyta</taxon>
        <taxon>Magnoliopsida</taxon>
        <taxon>Ranunculales</taxon>
        <taxon>Ranunculaceae</taxon>
        <taxon>Thalictroideae</taxon>
        <taxon>Aquilegia</taxon>
    </lineage>
</organism>
<proteinExistence type="predicted"/>
<dbReference type="Proteomes" id="UP000230069">
    <property type="component" value="Unassembled WGS sequence"/>
</dbReference>
<evidence type="ECO:0000313" key="2">
    <source>
        <dbReference type="Proteomes" id="UP000230069"/>
    </source>
</evidence>
<protein>
    <submittedName>
        <fullName evidence="1">Uncharacterized protein</fullName>
    </submittedName>
</protein>